<dbReference type="AlphaFoldDB" id="A0A075FML8"/>
<organism evidence="2">
    <name type="scientific">uncultured marine group II/III euryarchaeote AD1000_23_H03</name>
    <dbReference type="NCBI Taxonomy" id="1457740"/>
    <lineage>
        <taxon>Archaea</taxon>
        <taxon>Methanobacteriati</taxon>
        <taxon>Methanobacteriota</taxon>
        <taxon>environmental samples</taxon>
    </lineage>
</organism>
<dbReference type="PANTHER" id="PTHR33490">
    <property type="entry name" value="BLR5614 PROTEIN-RELATED"/>
    <property type="match status" value="1"/>
</dbReference>
<evidence type="ECO:0000259" key="1">
    <source>
        <dbReference type="Pfam" id="PF01841"/>
    </source>
</evidence>
<evidence type="ECO:0000313" key="2">
    <source>
        <dbReference type="EMBL" id="AIE92493.1"/>
    </source>
</evidence>
<protein>
    <recommendedName>
        <fullName evidence="1">Transglutaminase-like domain-containing protein</fullName>
    </recommendedName>
</protein>
<dbReference type="Gene3D" id="3.10.620.30">
    <property type="match status" value="1"/>
</dbReference>
<name>A0A075FML8_9EURY</name>
<dbReference type="InterPro" id="IPR002931">
    <property type="entry name" value="Transglutaminase-like"/>
</dbReference>
<dbReference type="EMBL" id="KF900367">
    <property type="protein sequence ID" value="AIE92493.1"/>
    <property type="molecule type" value="Genomic_DNA"/>
</dbReference>
<proteinExistence type="predicted"/>
<dbReference type="Pfam" id="PF01841">
    <property type="entry name" value="Transglut_core"/>
    <property type="match status" value="1"/>
</dbReference>
<feature type="domain" description="Transglutaminase-like" evidence="1">
    <location>
        <begin position="228"/>
        <end position="326"/>
    </location>
</feature>
<reference evidence="2" key="1">
    <citation type="journal article" date="2014" name="Genome Biol. Evol.">
        <title>Pangenome evidence for extensive interdomain horizontal transfer affecting lineage core and shell genes in uncultured planktonic thaumarchaeota and euryarchaeota.</title>
        <authorList>
            <person name="Deschamps P."/>
            <person name="Zivanovic Y."/>
            <person name="Moreira D."/>
            <person name="Rodriguez-Valera F."/>
            <person name="Lopez-Garcia P."/>
        </authorList>
    </citation>
    <scope>NUCLEOTIDE SEQUENCE</scope>
</reference>
<sequence length="402" mass="45345">MRLCDTCGFVLNESDFKCSNCSAPIPGREAPLEQIQVRTPIEKTAPKIITPRNLSGYLPKKTIILLLVVGLLLAPQTQSLMHESLDYWNEMNTPYYNIPESITINLIRNFTIYLENGKSAEYELILSKPENRPSGPQQDTISWQEISQVNVNPQFEENELGRMKWSGQLKDDERTYVSVEYELTVNTIRPELTIEDSGTIEDIPEGYEVYLDDEWLIEPSLPEIQDLASEMINGTNGNVIHILGNIYDYISSEYIYQPSSIPKSCPESIESGYGDCDDFSILFSSIARAAGIPTWLELGKIPAFIDNRENCDLRDWGGHAWVNALVPLSDGTSTVVSIDLANSYFLWMPPYRISDWVDDGNGDNLYSYYYLFSSQGTGKATYIENSYISSCTTSGNIKLTEL</sequence>
<dbReference type="InterPro" id="IPR038765">
    <property type="entry name" value="Papain-like_cys_pep_sf"/>
</dbReference>
<accession>A0A075FML8</accession>
<dbReference type="SUPFAM" id="SSF54001">
    <property type="entry name" value="Cysteine proteinases"/>
    <property type="match status" value="1"/>
</dbReference>